<dbReference type="InterPro" id="IPR011006">
    <property type="entry name" value="CheY-like_superfamily"/>
</dbReference>
<feature type="modified residue" description="4-aspartylphosphate" evidence="2">
    <location>
        <position position="34"/>
    </location>
</feature>
<keyword evidence="1 2" id="KW-0597">Phosphoprotein</keyword>
<dbReference type="SUPFAM" id="SSF52172">
    <property type="entry name" value="CheY-like"/>
    <property type="match status" value="1"/>
</dbReference>
<gene>
    <name evidence="4" type="ORF">RCOM_0053290</name>
</gene>
<feature type="non-terminal residue" evidence="4">
    <location>
        <position position="1"/>
    </location>
</feature>
<feature type="domain" description="Response regulatory" evidence="3">
    <location>
        <begin position="1"/>
        <end position="97"/>
    </location>
</feature>
<evidence type="ECO:0000259" key="3">
    <source>
        <dbReference type="PROSITE" id="PS50110"/>
    </source>
</evidence>
<dbReference type="AlphaFoldDB" id="B9TB65"/>
<evidence type="ECO:0000256" key="2">
    <source>
        <dbReference type="PROSITE-ProRule" id="PRU00169"/>
    </source>
</evidence>
<protein>
    <submittedName>
        <fullName evidence="4">Sensor histidine kinase, putative</fullName>
    </submittedName>
</protein>
<dbReference type="EMBL" id="EQ976244">
    <property type="protein sequence ID" value="EEF26900.1"/>
    <property type="molecule type" value="Genomic_DNA"/>
</dbReference>
<evidence type="ECO:0000313" key="5">
    <source>
        <dbReference type="Proteomes" id="UP000008311"/>
    </source>
</evidence>
<dbReference type="GO" id="GO:0016301">
    <property type="term" value="F:kinase activity"/>
    <property type="evidence" value="ECO:0007669"/>
    <property type="project" value="UniProtKB-KW"/>
</dbReference>
<dbReference type="Gene3D" id="3.40.50.2300">
    <property type="match status" value="1"/>
</dbReference>
<reference evidence="5" key="1">
    <citation type="journal article" date="2010" name="Nat. Biotechnol.">
        <title>Draft genome sequence of the oilseed species Ricinus communis.</title>
        <authorList>
            <person name="Chan A.P."/>
            <person name="Crabtree J."/>
            <person name="Zhao Q."/>
            <person name="Lorenzi H."/>
            <person name="Orvis J."/>
            <person name="Puiu D."/>
            <person name="Melake-Berhan A."/>
            <person name="Jones K.M."/>
            <person name="Redman J."/>
            <person name="Chen G."/>
            <person name="Cahoon E.B."/>
            <person name="Gedil M."/>
            <person name="Stanke M."/>
            <person name="Haas B.J."/>
            <person name="Wortman J.R."/>
            <person name="Fraser-Liggett C.M."/>
            <person name="Ravel J."/>
            <person name="Rabinowicz P.D."/>
        </authorList>
    </citation>
    <scope>NUCLEOTIDE SEQUENCE [LARGE SCALE GENOMIC DNA]</scope>
    <source>
        <strain evidence="5">cv. Hale</strain>
    </source>
</reference>
<dbReference type="InterPro" id="IPR001789">
    <property type="entry name" value="Sig_transdc_resp-reg_receiver"/>
</dbReference>
<organism evidence="4 5">
    <name type="scientific">Ricinus communis</name>
    <name type="common">Castor bean</name>
    <dbReference type="NCBI Taxonomy" id="3988"/>
    <lineage>
        <taxon>Eukaryota</taxon>
        <taxon>Viridiplantae</taxon>
        <taxon>Streptophyta</taxon>
        <taxon>Embryophyta</taxon>
        <taxon>Tracheophyta</taxon>
        <taxon>Spermatophyta</taxon>
        <taxon>Magnoliopsida</taxon>
        <taxon>eudicotyledons</taxon>
        <taxon>Gunneridae</taxon>
        <taxon>Pentapetalae</taxon>
        <taxon>rosids</taxon>
        <taxon>fabids</taxon>
        <taxon>Malpighiales</taxon>
        <taxon>Euphorbiaceae</taxon>
        <taxon>Acalyphoideae</taxon>
        <taxon>Acalypheae</taxon>
        <taxon>Ricinus</taxon>
    </lineage>
</organism>
<dbReference type="Proteomes" id="UP000008311">
    <property type="component" value="Unassembled WGS sequence"/>
</dbReference>
<accession>B9TB65</accession>
<dbReference type="InterPro" id="IPR050595">
    <property type="entry name" value="Bact_response_regulator"/>
</dbReference>
<dbReference type="PANTHER" id="PTHR44591:SF3">
    <property type="entry name" value="RESPONSE REGULATORY DOMAIN-CONTAINING PROTEIN"/>
    <property type="match status" value="1"/>
</dbReference>
<evidence type="ECO:0000256" key="1">
    <source>
        <dbReference type="ARBA" id="ARBA00022553"/>
    </source>
</evidence>
<keyword evidence="4" id="KW-0418">Kinase</keyword>
<proteinExistence type="predicted"/>
<sequence>VARESDGHHVSVAGDAVRALELLRREPVQLLITDYEMPGIDGTQLCRMVRAQPAHVDLPIVMLSAAPEPRHVPRLWTRFLRKPASFRELLTLIDAYVAVRLCRRASRLSPAAVLRSADRAASRWTAVDGRTWP</sequence>
<dbReference type="Pfam" id="PF00072">
    <property type="entry name" value="Response_reg"/>
    <property type="match status" value="1"/>
</dbReference>
<dbReference type="SMART" id="SM00448">
    <property type="entry name" value="REC"/>
    <property type="match status" value="1"/>
</dbReference>
<evidence type="ECO:0000313" key="4">
    <source>
        <dbReference type="EMBL" id="EEF26900.1"/>
    </source>
</evidence>
<dbReference type="GO" id="GO:0000156">
    <property type="term" value="F:phosphorelay response regulator activity"/>
    <property type="evidence" value="ECO:0000318"/>
    <property type="project" value="GO_Central"/>
</dbReference>
<keyword evidence="4" id="KW-0808">Transferase</keyword>
<dbReference type="InParanoid" id="B9TB65"/>
<dbReference type="PROSITE" id="PS50110">
    <property type="entry name" value="RESPONSE_REGULATORY"/>
    <property type="match status" value="1"/>
</dbReference>
<keyword evidence="5" id="KW-1185">Reference proteome</keyword>
<dbReference type="GO" id="GO:0000160">
    <property type="term" value="P:phosphorelay signal transduction system"/>
    <property type="evidence" value="ECO:0000318"/>
    <property type="project" value="GO_Central"/>
</dbReference>
<name>B9TB65_RICCO</name>
<dbReference type="PANTHER" id="PTHR44591">
    <property type="entry name" value="STRESS RESPONSE REGULATOR PROTEIN 1"/>
    <property type="match status" value="1"/>
</dbReference>